<gene>
    <name evidence="2" type="ORF">TbgDal_VII7410</name>
</gene>
<feature type="chain" id="PRO_5003005626" description="T. brucei spp.-specific protein" evidence="1">
    <location>
        <begin position="22"/>
        <end position="130"/>
    </location>
</feature>
<reference evidence="3" key="1">
    <citation type="journal article" date="2010" name="PLoS Negl. Trop. Dis.">
        <title>The genome sequence of Trypanosoma brucei gambiense, causative agent of chronic human african trypanosomiasis.</title>
        <authorList>
            <person name="Jackson A.P."/>
            <person name="Sanders M."/>
            <person name="Berry A."/>
            <person name="McQuillan J."/>
            <person name="Aslett M.A."/>
            <person name="Quail M.A."/>
            <person name="Chukualim B."/>
            <person name="Capewell P."/>
            <person name="MacLeod A."/>
            <person name="Melville S.E."/>
            <person name="Gibson W."/>
            <person name="Barry J.D."/>
            <person name="Berriman M."/>
            <person name="Hertz-Fowler C."/>
        </authorList>
    </citation>
    <scope>NUCLEOTIDE SEQUENCE [LARGE SCALE GENOMIC DNA]</scope>
    <source>
        <strain evidence="3">MHOM/CI/86/DAL972</strain>
    </source>
</reference>
<dbReference type="KEGG" id="tbg:TbgDal_VII7410"/>
<evidence type="ECO:0008006" key="4">
    <source>
        <dbReference type="Google" id="ProtNLM"/>
    </source>
</evidence>
<accession>C9ZTX4</accession>
<name>C9ZTX4_TRYB9</name>
<keyword evidence="1" id="KW-0732">Signal</keyword>
<dbReference type="RefSeq" id="XP_011775139.1">
    <property type="nucleotide sequence ID" value="XM_011776837.1"/>
</dbReference>
<dbReference type="GeneID" id="23863038"/>
<organism evidence="2 3">
    <name type="scientific">Trypanosoma brucei gambiense (strain MHOM/CI/86/DAL972)</name>
    <dbReference type="NCBI Taxonomy" id="679716"/>
    <lineage>
        <taxon>Eukaryota</taxon>
        <taxon>Discoba</taxon>
        <taxon>Euglenozoa</taxon>
        <taxon>Kinetoplastea</taxon>
        <taxon>Metakinetoplastina</taxon>
        <taxon>Trypanosomatida</taxon>
        <taxon>Trypanosomatidae</taxon>
        <taxon>Trypanosoma</taxon>
    </lineage>
</organism>
<evidence type="ECO:0000256" key="1">
    <source>
        <dbReference type="SAM" id="SignalP"/>
    </source>
</evidence>
<sequence length="130" mass="14370">MRYMVFAALLLLVPFLQVTEGLSTIKTRPQGPYCGDYFSIVEGRVDFPVDLDTFDISLTISGGVEECKNEPYVYDEVSGNVELTNAQDPGDCLGSILRRNQLTLMVTYHPDDDEISLDFGIAVVNLSPCP</sequence>
<dbReference type="Proteomes" id="UP000002316">
    <property type="component" value="Chromosome 7"/>
</dbReference>
<dbReference type="AlphaFoldDB" id="C9ZTX4"/>
<dbReference type="VEuPathDB" id="TriTrypDB:Tbg972.7.7410"/>
<dbReference type="EMBL" id="FN554970">
    <property type="protein sequence ID" value="CBH12860.1"/>
    <property type="molecule type" value="Genomic_DNA"/>
</dbReference>
<evidence type="ECO:0000313" key="3">
    <source>
        <dbReference type="Proteomes" id="UP000002316"/>
    </source>
</evidence>
<feature type="signal peptide" evidence="1">
    <location>
        <begin position="1"/>
        <end position="21"/>
    </location>
</feature>
<evidence type="ECO:0000313" key="2">
    <source>
        <dbReference type="EMBL" id="CBH12860.1"/>
    </source>
</evidence>
<proteinExistence type="predicted"/>
<protein>
    <recommendedName>
        <fullName evidence="4">T. brucei spp.-specific protein</fullName>
    </recommendedName>
</protein>